<dbReference type="Gene3D" id="3.50.50.60">
    <property type="entry name" value="FAD/NAD(P)-binding domain"/>
    <property type="match status" value="2"/>
</dbReference>
<dbReference type="Pfam" id="PF07992">
    <property type="entry name" value="Pyr_redox_2"/>
    <property type="match status" value="1"/>
</dbReference>
<protein>
    <recommendedName>
        <fullName evidence="4">FAD/NAD(P)-binding domain-containing protein</fullName>
    </recommendedName>
</protein>
<gene>
    <name evidence="5" type="ORF">D7B24_004759</name>
</gene>
<dbReference type="RefSeq" id="XP_028490152.1">
    <property type="nucleotide sequence ID" value="XM_028638924.1"/>
</dbReference>
<evidence type="ECO:0000256" key="2">
    <source>
        <dbReference type="ARBA" id="ARBA00022630"/>
    </source>
</evidence>
<evidence type="ECO:0000313" key="5">
    <source>
        <dbReference type="EMBL" id="RNJ51994.1"/>
    </source>
</evidence>
<keyword evidence="2" id="KW-0285">Flavoprotein</keyword>
<dbReference type="STRING" id="1051616.A0A3M9XVG7"/>
<dbReference type="PRINTS" id="PR00368">
    <property type="entry name" value="FADPNR"/>
</dbReference>
<dbReference type="Proteomes" id="UP000267145">
    <property type="component" value="Unassembled WGS sequence"/>
</dbReference>
<keyword evidence="3" id="KW-0560">Oxidoreductase</keyword>
<comment type="caution">
    <text evidence="5">The sequence shown here is derived from an EMBL/GenBank/DDBJ whole genome shotgun (WGS) entry which is preliminary data.</text>
</comment>
<sequence length="314" mass="32990">MPLVDALIIGAGPAGLSAALALARQLHTAIVFNSSLFRNARSAHMHTVPTWDHKDPSAFRSATRKEILDRYNTISFEDREVAKVEKTNAGDFTATAVDGTTFTGRRVLLATGVTDLPLDIKGYDECWGRSIYHCLFCHGYEEAGKSSAGVLAVGETSVPAGAIALARSTKQLTSKAVIYSSNNPAVQTAITDLLDQSTTADITTDDREIISLALGAEGCGITITFADGSSVQEAFLVHRPATKLNGPFAEQLGVELSPGGDIKVTPPFGATSVKGVYAAGDCATPMKNAMQAMQMGTFAGVGLAHDLQAEGPKM</sequence>
<name>A0A3M9XVG7_9PEZI</name>
<dbReference type="AlphaFoldDB" id="A0A3M9XVG7"/>
<reference evidence="5 6" key="1">
    <citation type="submission" date="2018-10" db="EMBL/GenBank/DDBJ databases">
        <title>Genome sequence of Verticillium nonalfalfae VnAa140.</title>
        <authorList>
            <person name="Stajich J.E."/>
            <person name="Kasson M.T."/>
        </authorList>
    </citation>
    <scope>NUCLEOTIDE SEQUENCE [LARGE SCALE GENOMIC DNA]</scope>
    <source>
        <strain evidence="5 6">VnAa140</strain>
    </source>
</reference>
<comment type="similarity">
    <text evidence="1">Belongs to the class-II pyridine nucleotide-disulfide oxidoreductase family.</text>
</comment>
<evidence type="ECO:0000313" key="6">
    <source>
        <dbReference type="Proteomes" id="UP000267145"/>
    </source>
</evidence>
<dbReference type="GO" id="GO:0016491">
    <property type="term" value="F:oxidoreductase activity"/>
    <property type="evidence" value="ECO:0007669"/>
    <property type="project" value="UniProtKB-KW"/>
</dbReference>
<dbReference type="GO" id="GO:0097237">
    <property type="term" value="P:cellular response to toxic substance"/>
    <property type="evidence" value="ECO:0007669"/>
    <property type="project" value="UniProtKB-ARBA"/>
</dbReference>
<keyword evidence="6" id="KW-1185">Reference proteome</keyword>
<evidence type="ECO:0000256" key="1">
    <source>
        <dbReference type="ARBA" id="ARBA00009333"/>
    </source>
</evidence>
<dbReference type="PANTHER" id="PTHR48105">
    <property type="entry name" value="THIOREDOXIN REDUCTASE 1-RELATED-RELATED"/>
    <property type="match status" value="1"/>
</dbReference>
<dbReference type="EMBL" id="RBVV01000276">
    <property type="protein sequence ID" value="RNJ51994.1"/>
    <property type="molecule type" value="Genomic_DNA"/>
</dbReference>
<dbReference type="PRINTS" id="PR00469">
    <property type="entry name" value="PNDRDTASEII"/>
</dbReference>
<evidence type="ECO:0000256" key="3">
    <source>
        <dbReference type="ARBA" id="ARBA00023002"/>
    </source>
</evidence>
<dbReference type="InterPro" id="IPR050097">
    <property type="entry name" value="Ferredoxin-NADP_redctase_2"/>
</dbReference>
<evidence type="ECO:0000259" key="4">
    <source>
        <dbReference type="Pfam" id="PF07992"/>
    </source>
</evidence>
<dbReference type="SUPFAM" id="SSF51905">
    <property type="entry name" value="FAD/NAD(P)-binding domain"/>
    <property type="match status" value="1"/>
</dbReference>
<dbReference type="GeneID" id="39608448"/>
<feature type="domain" description="FAD/NAD(P)-binding" evidence="4">
    <location>
        <begin position="5"/>
        <end position="296"/>
    </location>
</feature>
<dbReference type="InterPro" id="IPR023753">
    <property type="entry name" value="FAD/NAD-binding_dom"/>
</dbReference>
<accession>A0A3M9XVG7</accession>
<organism evidence="5 6">
    <name type="scientific">Verticillium nonalfalfae</name>
    <dbReference type="NCBI Taxonomy" id="1051616"/>
    <lineage>
        <taxon>Eukaryota</taxon>
        <taxon>Fungi</taxon>
        <taxon>Dikarya</taxon>
        <taxon>Ascomycota</taxon>
        <taxon>Pezizomycotina</taxon>
        <taxon>Sordariomycetes</taxon>
        <taxon>Hypocreomycetidae</taxon>
        <taxon>Glomerellales</taxon>
        <taxon>Plectosphaerellaceae</taxon>
        <taxon>Verticillium</taxon>
    </lineage>
</organism>
<dbReference type="InterPro" id="IPR036188">
    <property type="entry name" value="FAD/NAD-bd_sf"/>
</dbReference>
<proteinExistence type="inferred from homology"/>